<gene>
    <name evidence="1" type="ORF">ACCO45_013778</name>
</gene>
<sequence length="621" mass="67733">MRRRRHHQTPLQQGQHHGARAHGRFPCRRSTLAISLPEGMVSSVRAFAPRGFWLLYLNRPPRPSSPRSPSPVRGSGFPFRLSLPLCLSARCRRLSHTLSLRPRPPYTPVETVNRPRTAKDAARAMAHETHELAAAGTGDKPAAAHSAENAAHVDADRETGVADNVDFEQSSSKLVRFYAHPWTQILLISFICFCLPGMYNALTGLGGSGQVDSTVAANATVALLSTTAATALFFVGPIFSFVGPRICFLIGGWTYALYSGSLLNFNRTGNGAFVIASGAILGVGASFIWIVQGAIMTTYVSESQKGRAIAVFWVIFNLGGGIGSLASFGLNYSSKSGTVTSSTYIALMVVMLFGWCLGVFICNPSRIRLAQLHKAVETEKHTIKGSIMTAVRTIFKWRVACMLPLFFSANVFYSYQQNNVNGETFNIRSRSLNGALYWLAQMLGGLLIGLILDIPWLSRPNRARLGWVTVFVTGMAIWGGGYQFQKWQDARTAAGHKQDIDYKEGSLSTGPIFLYIFYGAYDALWQGFAYWLIGTESNSAARAAVLVGAYKSLQAAGGAMAWRINALKVSPMSQLGMNWGLCIGSLIVVLPTVWTVTTHTTVEEEVKATHQVPESKLVEES</sequence>
<dbReference type="Proteomes" id="UP001638806">
    <property type="component" value="Unassembled WGS sequence"/>
</dbReference>
<reference evidence="1" key="1">
    <citation type="submission" date="2024-12" db="EMBL/GenBank/DDBJ databases">
        <title>Comparative genomics and development of molecular markers within Purpureocillium lilacinum and among Purpureocillium species.</title>
        <authorList>
            <person name="Yeh Z.-Y."/>
            <person name="Ni N.-T."/>
            <person name="Lo P.-H."/>
            <person name="Mushyakhwo K."/>
            <person name="Lin C.-F."/>
            <person name="Nai Y.-S."/>
        </authorList>
    </citation>
    <scope>NUCLEOTIDE SEQUENCE</scope>
    <source>
        <strain evidence="1">NCHU-NPUST-175</strain>
    </source>
</reference>
<accession>A0ACC4D960</accession>
<name>A0ACC4D960_PURLI</name>
<evidence type="ECO:0000313" key="1">
    <source>
        <dbReference type="EMBL" id="KAL3952061.1"/>
    </source>
</evidence>
<keyword evidence="2" id="KW-1185">Reference proteome</keyword>
<protein>
    <submittedName>
        <fullName evidence="1">Uncharacterized protein</fullName>
    </submittedName>
</protein>
<organism evidence="1 2">
    <name type="scientific">Purpureocillium lilacinum</name>
    <name type="common">Paecilomyces lilacinus</name>
    <dbReference type="NCBI Taxonomy" id="33203"/>
    <lineage>
        <taxon>Eukaryota</taxon>
        <taxon>Fungi</taxon>
        <taxon>Dikarya</taxon>
        <taxon>Ascomycota</taxon>
        <taxon>Pezizomycotina</taxon>
        <taxon>Sordariomycetes</taxon>
        <taxon>Hypocreomycetidae</taxon>
        <taxon>Hypocreales</taxon>
        <taxon>Ophiocordycipitaceae</taxon>
        <taxon>Purpureocillium</taxon>
    </lineage>
</organism>
<evidence type="ECO:0000313" key="2">
    <source>
        <dbReference type="Proteomes" id="UP001638806"/>
    </source>
</evidence>
<dbReference type="EMBL" id="JBGNUJ010000013">
    <property type="protein sequence ID" value="KAL3952061.1"/>
    <property type="molecule type" value="Genomic_DNA"/>
</dbReference>
<proteinExistence type="predicted"/>
<comment type="caution">
    <text evidence="1">The sequence shown here is derived from an EMBL/GenBank/DDBJ whole genome shotgun (WGS) entry which is preliminary data.</text>
</comment>